<dbReference type="InterPro" id="IPR005648">
    <property type="entry name" value="FlgD"/>
</dbReference>
<keyword evidence="6" id="KW-0966">Cell projection</keyword>
<gene>
    <name evidence="6" type="ORF">CRU90_09825</name>
</gene>
<keyword evidence="6" id="KW-0282">Flagellum</keyword>
<evidence type="ECO:0000256" key="4">
    <source>
        <dbReference type="ARBA" id="ARBA00024746"/>
    </source>
</evidence>
<evidence type="ECO:0000313" key="7">
    <source>
        <dbReference type="Proteomes" id="UP000290870"/>
    </source>
</evidence>
<dbReference type="RefSeq" id="WP_128987112.1">
    <property type="nucleotide sequence ID" value="NZ_PDJZ01000012.1"/>
</dbReference>
<comment type="caution">
    <text evidence="6">The sequence shown here is derived from an EMBL/GenBank/DDBJ whole genome shotgun (WGS) entry which is preliminary data.</text>
</comment>
<proteinExistence type="inferred from homology"/>
<reference evidence="6 7" key="1">
    <citation type="submission" date="2017-10" db="EMBL/GenBank/DDBJ databases">
        <title>Genomics of the genus Arcobacter.</title>
        <authorList>
            <person name="Perez-Cataluna A."/>
            <person name="Figueras M.J."/>
        </authorList>
    </citation>
    <scope>NUCLEOTIDE SEQUENCE [LARGE SCALE GENOMIC DNA]</scope>
    <source>
        <strain evidence="6 7">F26</strain>
    </source>
</reference>
<comment type="function">
    <text evidence="4 5">Required for flagellar hook formation. May act as a scaffolding protein.</text>
</comment>
<comment type="similarity">
    <text evidence="1 5">Belongs to the FlgD family.</text>
</comment>
<dbReference type="AlphaFoldDB" id="A0A4Q0ZAU7"/>
<evidence type="ECO:0000313" key="6">
    <source>
        <dbReference type="EMBL" id="RXJ83347.1"/>
    </source>
</evidence>
<dbReference type="OrthoDB" id="9785233at2"/>
<evidence type="ECO:0000256" key="5">
    <source>
        <dbReference type="RuleBase" id="RU362076"/>
    </source>
</evidence>
<dbReference type="EMBL" id="PDJZ01000012">
    <property type="protein sequence ID" value="RXJ83347.1"/>
    <property type="molecule type" value="Genomic_DNA"/>
</dbReference>
<sequence>MADIQVNTNVGVDGNSYTTAISNDQLTNNDFLKLMIQELKLQDPTKPMDSAKMLSTQMQMSTIATNQEMMKAMQSMQTAFTQTALSNATGIIGKNIEDGNVGEDGVTKAYTVRSIENVDGEIQVKAQQILYLEDRIILQDPSDETKNKIVNYDLNGEILDENGDKTGNKIVLTAPGTPLVSDGKLTILDENNEKITDHKYALAGVTTPVYSDQMTSLPFSSITKIF</sequence>
<keyword evidence="6" id="KW-0969">Cilium</keyword>
<accession>A0A4Q0ZAU7</accession>
<dbReference type="Proteomes" id="UP000290870">
    <property type="component" value="Unassembled WGS sequence"/>
</dbReference>
<organism evidence="6 7">
    <name type="scientific">Arcobacter cloacae</name>
    <dbReference type="NCBI Taxonomy" id="1054034"/>
    <lineage>
        <taxon>Bacteria</taxon>
        <taxon>Pseudomonadati</taxon>
        <taxon>Campylobacterota</taxon>
        <taxon>Epsilonproteobacteria</taxon>
        <taxon>Campylobacterales</taxon>
        <taxon>Arcobacteraceae</taxon>
        <taxon>Arcobacter</taxon>
    </lineage>
</organism>
<evidence type="ECO:0000256" key="2">
    <source>
        <dbReference type="ARBA" id="ARBA00016013"/>
    </source>
</evidence>
<keyword evidence="3 5" id="KW-1005">Bacterial flagellum biogenesis</keyword>
<evidence type="ECO:0000256" key="1">
    <source>
        <dbReference type="ARBA" id="ARBA00010577"/>
    </source>
</evidence>
<name>A0A4Q0ZAU7_9BACT</name>
<dbReference type="GO" id="GO:0044781">
    <property type="term" value="P:bacterial-type flagellum organization"/>
    <property type="evidence" value="ECO:0007669"/>
    <property type="project" value="UniProtKB-UniRule"/>
</dbReference>
<protein>
    <recommendedName>
        <fullName evidence="2 5">Basal-body rod modification protein FlgD</fullName>
    </recommendedName>
</protein>
<dbReference type="Pfam" id="PF03963">
    <property type="entry name" value="FlgD"/>
    <property type="match status" value="1"/>
</dbReference>
<evidence type="ECO:0000256" key="3">
    <source>
        <dbReference type="ARBA" id="ARBA00022795"/>
    </source>
</evidence>